<dbReference type="InterPro" id="IPR037278">
    <property type="entry name" value="ARFGAP/RecO"/>
</dbReference>
<dbReference type="RefSeq" id="WP_344906883.1">
    <property type="nucleotide sequence ID" value="NZ_BAAAYO010000005.1"/>
</dbReference>
<organism evidence="9 10">
    <name type="scientific">Paenibacillus hodogayensis</name>
    <dbReference type="NCBI Taxonomy" id="279208"/>
    <lineage>
        <taxon>Bacteria</taxon>
        <taxon>Bacillati</taxon>
        <taxon>Bacillota</taxon>
        <taxon>Bacilli</taxon>
        <taxon>Bacillales</taxon>
        <taxon>Paenibacillaceae</taxon>
        <taxon>Paenibacillus</taxon>
    </lineage>
</organism>
<dbReference type="HAMAP" id="MF_00201">
    <property type="entry name" value="RecO"/>
    <property type="match status" value="1"/>
</dbReference>
<keyword evidence="3 7" id="KW-0227">DNA damage</keyword>
<dbReference type="Pfam" id="PF11967">
    <property type="entry name" value="RecO_N"/>
    <property type="match status" value="1"/>
</dbReference>
<dbReference type="InterPro" id="IPR022572">
    <property type="entry name" value="DNA_rep/recomb_RecO_N"/>
</dbReference>
<accession>A0ABV5VQJ4</accession>
<proteinExistence type="inferred from homology"/>
<feature type="domain" description="DNA replication/recombination mediator RecO N-terminal" evidence="8">
    <location>
        <begin position="1"/>
        <end position="78"/>
    </location>
</feature>
<reference evidence="9 10" key="1">
    <citation type="submission" date="2024-09" db="EMBL/GenBank/DDBJ databases">
        <authorList>
            <person name="Sun Q."/>
            <person name="Mori K."/>
        </authorList>
    </citation>
    <scope>NUCLEOTIDE SEQUENCE [LARGE SCALE GENOMIC DNA]</scope>
    <source>
        <strain evidence="9 10">JCM 12520</strain>
    </source>
</reference>
<evidence type="ECO:0000256" key="5">
    <source>
        <dbReference type="ARBA" id="ARBA00023204"/>
    </source>
</evidence>
<comment type="function">
    <text evidence="7">Involved in DNA repair and RecF pathway recombination.</text>
</comment>
<dbReference type="Gene3D" id="1.20.1440.120">
    <property type="entry name" value="Recombination protein O, C-terminal domain"/>
    <property type="match status" value="1"/>
</dbReference>
<gene>
    <name evidence="7 9" type="primary">recO</name>
    <name evidence="9" type="ORF">ACFFNY_03045</name>
</gene>
<dbReference type="PANTHER" id="PTHR33991">
    <property type="entry name" value="DNA REPAIR PROTEIN RECO"/>
    <property type="match status" value="1"/>
</dbReference>
<dbReference type="NCBIfam" id="TIGR00613">
    <property type="entry name" value="reco"/>
    <property type="match status" value="1"/>
</dbReference>
<name>A0ABV5VQJ4_9BACL</name>
<evidence type="ECO:0000256" key="7">
    <source>
        <dbReference type="HAMAP-Rule" id="MF_00201"/>
    </source>
</evidence>
<dbReference type="InterPro" id="IPR042242">
    <property type="entry name" value="RecO_C"/>
</dbReference>
<protein>
    <recommendedName>
        <fullName evidence="2 7">DNA repair protein RecO</fullName>
    </recommendedName>
    <alternativeName>
        <fullName evidence="6 7">Recombination protein O</fullName>
    </alternativeName>
</protein>
<evidence type="ECO:0000256" key="3">
    <source>
        <dbReference type="ARBA" id="ARBA00022763"/>
    </source>
</evidence>
<dbReference type="SUPFAM" id="SSF50249">
    <property type="entry name" value="Nucleic acid-binding proteins"/>
    <property type="match status" value="1"/>
</dbReference>
<dbReference type="InterPro" id="IPR012340">
    <property type="entry name" value="NA-bd_OB-fold"/>
</dbReference>
<sequence>MLIRFEGIVIRTFDYGEGDKICSVFSKELGKISMMARGAKKLKSRHAAVAQLFTHGEFTCFKAGSMGTLNNGELLNPFTGIKEDIHKTAYASYLMELTDKTVGENEPNGPLFEQLKAALTAIDEGKDPKIVVNIYEMLMLSLAGYMPMLNECVSCGAKPESGWALSVSLGGTVCAACRHLDPAAIVLSDGTLKLMRLFLHMDIRRLGRIEVKEATKKQLDQCIRRFLDAHVDVKWKARGFIDQMEKYGL</sequence>
<evidence type="ECO:0000256" key="2">
    <source>
        <dbReference type="ARBA" id="ARBA00021310"/>
    </source>
</evidence>
<evidence type="ECO:0000313" key="10">
    <source>
        <dbReference type="Proteomes" id="UP001589619"/>
    </source>
</evidence>
<keyword evidence="5 7" id="KW-0234">DNA repair</keyword>
<dbReference type="EMBL" id="JBHMAG010000003">
    <property type="protein sequence ID" value="MFB9750537.1"/>
    <property type="molecule type" value="Genomic_DNA"/>
</dbReference>
<dbReference type="Pfam" id="PF02565">
    <property type="entry name" value="RecO_C"/>
    <property type="match status" value="1"/>
</dbReference>
<dbReference type="Gene3D" id="2.40.50.140">
    <property type="entry name" value="Nucleic acid-binding proteins"/>
    <property type="match status" value="1"/>
</dbReference>
<evidence type="ECO:0000259" key="8">
    <source>
        <dbReference type="Pfam" id="PF11967"/>
    </source>
</evidence>
<evidence type="ECO:0000256" key="4">
    <source>
        <dbReference type="ARBA" id="ARBA00023172"/>
    </source>
</evidence>
<dbReference type="Proteomes" id="UP001589619">
    <property type="component" value="Unassembled WGS sequence"/>
</dbReference>
<dbReference type="InterPro" id="IPR003717">
    <property type="entry name" value="RecO"/>
</dbReference>
<keyword evidence="4 7" id="KW-0233">DNA recombination</keyword>
<comment type="similarity">
    <text evidence="1 7">Belongs to the RecO family.</text>
</comment>
<dbReference type="PANTHER" id="PTHR33991:SF1">
    <property type="entry name" value="DNA REPAIR PROTEIN RECO"/>
    <property type="match status" value="1"/>
</dbReference>
<evidence type="ECO:0000256" key="6">
    <source>
        <dbReference type="ARBA" id="ARBA00033409"/>
    </source>
</evidence>
<evidence type="ECO:0000256" key="1">
    <source>
        <dbReference type="ARBA" id="ARBA00007452"/>
    </source>
</evidence>
<comment type="caution">
    <text evidence="9">The sequence shown here is derived from an EMBL/GenBank/DDBJ whole genome shotgun (WGS) entry which is preliminary data.</text>
</comment>
<keyword evidence="10" id="KW-1185">Reference proteome</keyword>
<evidence type="ECO:0000313" key="9">
    <source>
        <dbReference type="EMBL" id="MFB9750537.1"/>
    </source>
</evidence>
<dbReference type="SUPFAM" id="SSF57863">
    <property type="entry name" value="ArfGap/RecO-like zinc finger"/>
    <property type="match status" value="1"/>
</dbReference>